<protein>
    <recommendedName>
        <fullName evidence="5">SAC domain-containing protein</fullName>
    </recommendedName>
</protein>
<dbReference type="AlphaFoldDB" id="A0A1B6C6E6"/>
<feature type="compositionally biased region" description="Basic and acidic residues" evidence="1">
    <location>
        <begin position="1011"/>
        <end position="1020"/>
    </location>
</feature>
<dbReference type="EMBL" id="GEDC01028429">
    <property type="protein sequence ID" value="JAS08869.1"/>
    <property type="molecule type" value="Transcribed_RNA"/>
</dbReference>
<evidence type="ECO:0000259" key="3">
    <source>
        <dbReference type="PROSITE" id="PS51791"/>
    </source>
</evidence>
<feature type="domain" description="SAC" evidence="2">
    <location>
        <begin position="193"/>
        <end position="536"/>
    </location>
</feature>
<reference evidence="4" key="1">
    <citation type="submission" date="2015-12" db="EMBL/GenBank/DDBJ databases">
        <title>De novo transcriptome assembly of four potential Pierce s Disease insect vectors from Arizona vineyards.</title>
        <authorList>
            <person name="Tassone E.E."/>
        </authorList>
    </citation>
    <scope>NUCLEOTIDE SEQUENCE</scope>
</reference>
<dbReference type="InterPro" id="IPR034753">
    <property type="entry name" value="hSac2"/>
</dbReference>
<dbReference type="Pfam" id="PF02383">
    <property type="entry name" value="Syja_N"/>
    <property type="match status" value="1"/>
</dbReference>
<accession>A0A1B6C6E6</accession>
<dbReference type="GO" id="GO:0005769">
    <property type="term" value="C:early endosome"/>
    <property type="evidence" value="ECO:0007669"/>
    <property type="project" value="TreeGrafter"/>
</dbReference>
<dbReference type="PROSITE" id="PS51791">
    <property type="entry name" value="HSAC2"/>
    <property type="match status" value="1"/>
</dbReference>
<feature type="region of interest" description="Disordered" evidence="1">
    <location>
        <begin position="1011"/>
        <end position="1038"/>
    </location>
</feature>
<dbReference type="GO" id="GO:0045334">
    <property type="term" value="C:clathrin-coated endocytic vesicle"/>
    <property type="evidence" value="ECO:0007669"/>
    <property type="project" value="TreeGrafter"/>
</dbReference>
<evidence type="ECO:0000259" key="2">
    <source>
        <dbReference type="PROSITE" id="PS50275"/>
    </source>
</evidence>
<proteinExistence type="predicted"/>
<dbReference type="PANTHER" id="PTHR45662:SF8">
    <property type="entry name" value="PHOSPHATIDYLINOSITIDE PHOSPHATASE SAC2"/>
    <property type="match status" value="1"/>
</dbReference>
<name>A0A1B6C6E6_9HEMI</name>
<dbReference type="GO" id="GO:0046856">
    <property type="term" value="P:phosphatidylinositol dephosphorylation"/>
    <property type="evidence" value="ECO:0007669"/>
    <property type="project" value="TreeGrafter"/>
</dbReference>
<evidence type="ECO:0000313" key="4">
    <source>
        <dbReference type="EMBL" id="JAS08869.1"/>
    </source>
</evidence>
<evidence type="ECO:0008006" key="5">
    <source>
        <dbReference type="Google" id="ProtNLM"/>
    </source>
</evidence>
<dbReference type="GO" id="GO:2001135">
    <property type="term" value="P:regulation of endocytic recycling"/>
    <property type="evidence" value="ECO:0007669"/>
    <property type="project" value="TreeGrafter"/>
</dbReference>
<dbReference type="PANTHER" id="PTHR45662">
    <property type="entry name" value="PHOSPHATIDYLINOSITIDE PHOSPHATASE SAC1"/>
    <property type="match status" value="1"/>
</dbReference>
<feature type="domain" description="HSac2" evidence="3">
    <location>
        <begin position="603"/>
        <end position="780"/>
    </location>
</feature>
<dbReference type="Pfam" id="PF12456">
    <property type="entry name" value="hSac2"/>
    <property type="match status" value="1"/>
</dbReference>
<dbReference type="PROSITE" id="PS50275">
    <property type="entry name" value="SAC"/>
    <property type="match status" value="1"/>
</dbReference>
<evidence type="ECO:0000256" key="1">
    <source>
        <dbReference type="SAM" id="MobiDB-lite"/>
    </source>
</evidence>
<dbReference type="GO" id="GO:0043812">
    <property type="term" value="F:phosphatidylinositol-4-phosphate phosphatase activity"/>
    <property type="evidence" value="ECO:0007669"/>
    <property type="project" value="TreeGrafter"/>
</dbReference>
<organism evidence="4">
    <name type="scientific">Clastoptera arizonana</name>
    <name type="common">Arizona spittle bug</name>
    <dbReference type="NCBI Taxonomy" id="38151"/>
    <lineage>
        <taxon>Eukaryota</taxon>
        <taxon>Metazoa</taxon>
        <taxon>Ecdysozoa</taxon>
        <taxon>Arthropoda</taxon>
        <taxon>Hexapoda</taxon>
        <taxon>Insecta</taxon>
        <taxon>Pterygota</taxon>
        <taxon>Neoptera</taxon>
        <taxon>Paraneoptera</taxon>
        <taxon>Hemiptera</taxon>
        <taxon>Auchenorrhyncha</taxon>
        <taxon>Cercopoidea</taxon>
        <taxon>Clastopteridae</taxon>
        <taxon>Clastoptera</taxon>
    </lineage>
</organism>
<dbReference type="InterPro" id="IPR022158">
    <property type="entry name" value="Inositol_phosphatase"/>
</dbReference>
<sequence>MSEKRFSLHQMEVFRTEEFYVFLNNDSSLWCSRKTGEFQVKPGWELANSGDPECLGIFYGLIGRIELQSPIESRLLLIKECDFVGELLGRGYVYKIRSIVLLQPRGPDVTAAELGLNPCKKHKSMLTSNLLDSSQKAAFAKTWGTIKFATNTLKNTTQQAAALATSQVKGTSAARRDVKDRGKYEKRILDELHKIFTDTDSFYFSVKKSGQLDDLTNTLQRHFELKETSVRKTFDKRYFWNKRMLQDLLLIEDPLADSWILPIVQGFIQIEPCRIEVGFDITGQTTAIPKYETFTLSILSRRSRYRAGTRYNRRGVDEAGYCANYVETEQIITHRHHQVAFVQVRGSVPVFWSQPGYKYRPPPRIDKGEQETNAAFEKHFEEEVKKYGPVCIINLVEQTGKEKVIWDAYTQHLMNLNHPDLTYVSFDFHEHCRGMKFENVSNLISNLPDMIHDMGFTWRDKQGIICRQKGVFRVNCIDCLDRTNVVQTAIAKVVMELQLTKLGLIPPEGTLPTILRTTFQLLWANNGDIISKQYAGTNALKGDYTRTGERKFTGMMKDGMNSANRYYLSRFKDVYRQATIDLMLGVPLSMEIFNQGYNEEDNLATVEHVKSLIEDCKRLLLSDSTLVLGAWGLIDADPVTGDPTETEMDTILILTKDSYYIAEYDEDIDRVTKYQQVLLSSLVSIELGFLEQTVQGNTNYAMQIFKNKSSKGQYALRLNYRVDDQSGFCHTFRSTNLRFFNNVAVVIKSEDEIMEALRAIGETIEAAGANGIKLFHKDILEKKASQTVKLTSGRNILITPTNNLTRNVSETQLHALKNAGSKALNNMSQQLNKLNQLGQSLHSRRKVTSSNFEIFSVPSFTVGPSDTKVHDLDKDEIEDDDDDDVIVAKHIADMAQQKSFETYLPNVGIVMSNADILKPDKVVGPINEGLAPSIIDVSMKQVVQNDINIRKHPLIHAQTESEIDVKKINNVHPLSTEDQTSTPEIVIVNDFENVEPPKSLKLSSLQENKKINHNDLDKTKKFSHSSGEVDSNEEKDRQMIIRKPELDRNDVKRSNSERDLILGISASQSENALKSIRTTVLSPSSVLSPFSKIAKGVQSLGANLDPRKLKVNAEKGGTKTPLALEQHALETVKLQERWNKAKCRSRLVAI</sequence>
<dbReference type="InterPro" id="IPR002013">
    <property type="entry name" value="SAC_dom"/>
</dbReference>
<gene>
    <name evidence="4" type="ORF">g.2622</name>
</gene>